<feature type="transmembrane region" description="Helical" evidence="1">
    <location>
        <begin position="39"/>
        <end position="59"/>
    </location>
</feature>
<comment type="caution">
    <text evidence="2">The sequence shown here is derived from an EMBL/GenBank/DDBJ whole genome shotgun (WGS) entry which is preliminary data.</text>
</comment>
<dbReference type="Proteomes" id="UP000242180">
    <property type="component" value="Unassembled WGS sequence"/>
</dbReference>
<gene>
    <name evidence="2" type="ORF">BCR43DRAFT_495984</name>
</gene>
<keyword evidence="3" id="KW-1185">Reference proteome</keyword>
<sequence length="65" mass="7968">MKRKTWHYLIYLYKRGSQFKFLRGYIETTRLLLPSYLPLPFFLLFFVCDTMHVCSKSIVKKKFPQ</sequence>
<keyword evidence="1" id="KW-0472">Membrane</keyword>
<accession>A0A1X2H6Y6</accession>
<protein>
    <submittedName>
        <fullName evidence="2">Uncharacterized protein</fullName>
    </submittedName>
</protein>
<dbReference type="AlphaFoldDB" id="A0A1X2H6Y6"/>
<evidence type="ECO:0000256" key="1">
    <source>
        <dbReference type="SAM" id="Phobius"/>
    </source>
</evidence>
<proteinExistence type="predicted"/>
<keyword evidence="1" id="KW-0812">Transmembrane</keyword>
<keyword evidence="1" id="KW-1133">Transmembrane helix</keyword>
<organism evidence="2 3">
    <name type="scientific">Syncephalastrum racemosum</name>
    <name type="common">Filamentous fungus</name>
    <dbReference type="NCBI Taxonomy" id="13706"/>
    <lineage>
        <taxon>Eukaryota</taxon>
        <taxon>Fungi</taxon>
        <taxon>Fungi incertae sedis</taxon>
        <taxon>Mucoromycota</taxon>
        <taxon>Mucoromycotina</taxon>
        <taxon>Mucoromycetes</taxon>
        <taxon>Mucorales</taxon>
        <taxon>Syncephalastraceae</taxon>
        <taxon>Syncephalastrum</taxon>
    </lineage>
</organism>
<dbReference type="EMBL" id="MCGN01000008">
    <property type="protein sequence ID" value="ORY94167.1"/>
    <property type="molecule type" value="Genomic_DNA"/>
</dbReference>
<reference evidence="2 3" key="1">
    <citation type="submission" date="2016-07" db="EMBL/GenBank/DDBJ databases">
        <title>Pervasive Adenine N6-methylation of Active Genes in Fungi.</title>
        <authorList>
            <consortium name="DOE Joint Genome Institute"/>
            <person name="Mondo S.J."/>
            <person name="Dannebaum R.O."/>
            <person name="Kuo R.C."/>
            <person name="Labutti K."/>
            <person name="Haridas S."/>
            <person name="Kuo A."/>
            <person name="Salamov A."/>
            <person name="Ahrendt S.R."/>
            <person name="Lipzen A."/>
            <person name="Sullivan W."/>
            <person name="Andreopoulos W.B."/>
            <person name="Clum A."/>
            <person name="Lindquist E."/>
            <person name="Daum C."/>
            <person name="Ramamoorthy G.K."/>
            <person name="Gryganskyi A."/>
            <person name="Culley D."/>
            <person name="Magnuson J.K."/>
            <person name="James T.Y."/>
            <person name="O'Malley M.A."/>
            <person name="Stajich J.E."/>
            <person name="Spatafora J.W."/>
            <person name="Visel A."/>
            <person name="Grigoriev I.V."/>
        </authorList>
    </citation>
    <scope>NUCLEOTIDE SEQUENCE [LARGE SCALE GENOMIC DNA]</scope>
    <source>
        <strain evidence="2 3">NRRL 2496</strain>
    </source>
</reference>
<evidence type="ECO:0000313" key="3">
    <source>
        <dbReference type="Proteomes" id="UP000242180"/>
    </source>
</evidence>
<evidence type="ECO:0000313" key="2">
    <source>
        <dbReference type="EMBL" id="ORY94167.1"/>
    </source>
</evidence>
<dbReference type="InParanoid" id="A0A1X2H6Y6"/>
<name>A0A1X2H6Y6_SYNRA</name>